<dbReference type="InterPro" id="IPR000801">
    <property type="entry name" value="Esterase-like"/>
</dbReference>
<sequence>MGWLWSLSLTDGVAQAVFLACGVAGVVLAARGRRRGWAAGASLLAVGVAWLLLDVWWRPFPDRVDWRIYAAAAGVFFSLACLALQRRGVVLASVALSAVAGLGAVNVVFQEYPTVRAFDPQPVAVSMSYADFSAREQVPRLGDREVGALVAVDLPGSGFHPRQAVAYVPPAYWRGERLPVMVLMPGNPGSPDQWFSSADAARTADAYQARHHGVSPIVVSVDATGSLTGNPLCIDGPEQQVMTYLTRDVPAGMRSRFRVLDDPSRWIIGGLSYGGTCALQVVTSHPEAYGTFLDFSGQKEPTTGDHEDTVRRFFGGDEAAFEAHNPADLLARADYSGLRGRFVAGERDVEAVEALGRLDELARAAGMDTRMMTVPGGHSFQAWRVALAETFEWAAA</sequence>
<protein>
    <submittedName>
        <fullName evidence="2">Alpha/beta hydrolase-fold protein</fullName>
    </submittedName>
</protein>
<dbReference type="Pfam" id="PF00756">
    <property type="entry name" value="Esterase"/>
    <property type="match status" value="1"/>
</dbReference>
<dbReference type="SUPFAM" id="SSF53474">
    <property type="entry name" value="alpha/beta-Hydrolases"/>
    <property type="match status" value="1"/>
</dbReference>
<dbReference type="Proteomes" id="UP001359781">
    <property type="component" value="Unassembled WGS sequence"/>
</dbReference>
<dbReference type="InterPro" id="IPR050583">
    <property type="entry name" value="Mycobacterial_A85_antigen"/>
</dbReference>
<name>A0ABU8NXW3_9CORY</name>
<evidence type="ECO:0000256" key="1">
    <source>
        <dbReference type="SAM" id="Phobius"/>
    </source>
</evidence>
<evidence type="ECO:0000313" key="3">
    <source>
        <dbReference type="Proteomes" id="UP001359781"/>
    </source>
</evidence>
<reference evidence="2 3" key="1">
    <citation type="submission" date="2024-02" db="EMBL/GenBank/DDBJ databases">
        <title>Whole genome sequencing and characterization of Corynebacterium isolated from the ocular surface of dry eye disease sufferers.</title>
        <authorList>
            <person name="Naqvi M."/>
        </authorList>
    </citation>
    <scope>NUCLEOTIDE SEQUENCE [LARGE SCALE GENOMIC DNA]</scope>
    <source>
        <strain evidence="2 3">PCRF</strain>
    </source>
</reference>
<evidence type="ECO:0000313" key="2">
    <source>
        <dbReference type="EMBL" id="MEJ4099857.1"/>
    </source>
</evidence>
<feature type="transmembrane region" description="Helical" evidence="1">
    <location>
        <begin position="66"/>
        <end position="84"/>
    </location>
</feature>
<feature type="transmembrane region" description="Helical" evidence="1">
    <location>
        <begin position="37"/>
        <end position="60"/>
    </location>
</feature>
<dbReference type="GO" id="GO:0016787">
    <property type="term" value="F:hydrolase activity"/>
    <property type="evidence" value="ECO:0007669"/>
    <property type="project" value="UniProtKB-KW"/>
</dbReference>
<dbReference type="RefSeq" id="WP_337890140.1">
    <property type="nucleotide sequence ID" value="NZ_JBAHVI010000005.1"/>
</dbReference>
<organism evidence="2 3">
    <name type="scientific">Corynebacterium mastitidis</name>
    <dbReference type="NCBI Taxonomy" id="161890"/>
    <lineage>
        <taxon>Bacteria</taxon>
        <taxon>Bacillati</taxon>
        <taxon>Actinomycetota</taxon>
        <taxon>Actinomycetes</taxon>
        <taxon>Mycobacteriales</taxon>
        <taxon>Corynebacteriaceae</taxon>
        <taxon>Corynebacterium</taxon>
    </lineage>
</organism>
<feature type="transmembrane region" description="Helical" evidence="1">
    <location>
        <begin position="12"/>
        <end position="30"/>
    </location>
</feature>
<keyword evidence="3" id="KW-1185">Reference proteome</keyword>
<dbReference type="InterPro" id="IPR029058">
    <property type="entry name" value="AB_hydrolase_fold"/>
</dbReference>
<accession>A0ABU8NXW3</accession>
<dbReference type="PANTHER" id="PTHR48098">
    <property type="entry name" value="ENTEROCHELIN ESTERASE-RELATED"/>
    <property type="match status" value="1"/>
</dbReference>
<comment type="caution">
    <text evidence="2">The sequence shown here is derived from an EMBL/GenBank/DDBJ whole genome shotgun (WGS) entry which is preliminary data.</text>
</comment>
<gene>
    <name evidence="2" type="ORF">V5S96_05710</name>
</gene>
<keyword evidence="2" id="KW-0378">Hydrolase</keyword>
<dbReference type="PANTHER" id="PTHR48098:SF1">
    <property type="entry name" value="DIACYLGLYCEROL ACYLTRANSFERASE_MYCOLYLTRANSFERASE AG85A"/>
    <property type="match status" value="1"/>
</dbReference>
<keyword evidence="1" id="KW-0472">Membrane</keyword>
<proteinExistence type="predicted"/>
<keyword evidence="1" id="KW-1133">Transmembrane helix</keyword>
<dbReference type="EMBL" id="JBAHVJ010000005">
    <property type="protein sequence ID" value="MEJ4099857.1"/>
    <property type="molecule type" value="Genomic_DNA"/>
</dbReference>
<keyword evidence="1" id="KW-0812">Transmembrane</keyword>
<dbReference type="Gene3D" id="3.40.50.1820">
    <property type="entry name" value="alpha/beta hydrolase"/>
    <property type="match status" value="1"/>
</dbReference>
<feature type="transmembrane region" description="Helical" evidence="1">
    <location>
        <begin position="89"/>
        <end position="109"/>
    </location>
</feature>